<sequence>MDTYEEHFENSCKLRNEFWEAIGELEPDVIAHLINPSFMGGPAWPSIRQAFATIRQPEYTIIASDGLSDPYEDMESNTTNAAYNGFGLEVYVKAEEITGRVNTTWEFQLVYQAAQLIANHGNVVGLLDEMTYITTEFYNVDVPKEFVNAEGRVGAILGLPDEKIPGTVQLTLEPVKMVNVKLLTLAELDYVIAHGEEGRTKLAELLIEQGDATLSSLNRPSVI</sequence>
<dbReference type="EMBL" id="FNBN01000005">
    <property type="protein sequence ID" value="SDG58361.1"/>
    <property type="molecule type" value="Genomic_DNA"/>
</dbReference>
<organism evidence="2 3">
    <name type="scientific">Chitinophaga filiformis</name>
    <name type="common">Myxococcus filiformis</name>
    <name type="synonym">Flexibacter filiformis</name>
    <dbReference type="NCBI Taxonomy" id="104663"/>
    <lineage>
        <taxon>Bacteria</taxon>
        <taxon>Pseudomonadati</taxon>
        <taxon>Bacteroidota</taxon>
        <taxon>Chitinophagia</taxon>
        <taxon>Chitinophagales</taxon>
        <taxon>Chitinophagaceae</taxon>
        <taxon>Chitinophaga</taxon>
    </lineage>
</organism>
<protein>
    <submittedName>
        <fullName evidence="2">Suppressor of fused protein (SUFU)</fullName>
    </submittedName>
</protein>
<dbReference type="Proteomes" id="UP000199045">
    <property type="component" value="Unassembled WGS sequence"/>
</dbReference>
<proteinExistence type="predicted"/>
<feature type="domain" description="Suppressor of fused-like" evidence="1">
    <location>
        <begin position="55"/>
        <end position="220"/>
    </location>
</feature>
<dbReference type="AlphaFoldDB" id="A0A1G7VFK9"/>
<dbReference type="InterPro" id="IPR020941">
    <property type="entry name" value="SUFU-like_domain"/>
</dbReference>
<evidence type="ECO:0000313" key="2">
    <source>
        <dbReference type="EMBL" id="SDG58361.1"/>
    </source>
</evidence>
<reference evidence="2 3" key="1">
    <citation type="submission" date="2016-10" db="EMBL/GenBank/DDBJ databases">
        <authorList>
            <person name="de Groot N.N."/>
        </authorList>
    </citation>
    <scope>NUCLEOTIDE SEQUENCE [LARGE SCALE GENOMIC DNA]</scope>
    <source>
        <strain evidence="2 3">DSM 527</strain>
    </source>
</reference>
<accession>A0A1G7VFK9</accession>
<evidence type="ECO:0000313" key="3">
    <source>
        <dbReference type="Proteomes" id="UP000199045"/>
    </source>
</evidence>
<dbReference type="STRING" id="104663.SAMN04488121_10593"/>
<evidence type="ECO:0000259" key="1">
    <source>
        <dbReference type="Pfam" id="PF05076"/>
    </source>
</evidence>
<dbReference type="RefSeq" id="WP_176842370.1">
    <property type="nucleotide sequence ID" value="NZ_FNBN01000005.1"/>
</dbReference>
<name>A0A1G7VFK9_CHIFI</name>
<gene>
    <name evidence="2" type="ORF">SAMN04488121_10593</name>
</gene>
<dbReference type="Pfam" id="PF05076">
    <property type="entry name" value="SUFU"/>
    <property type="match status" value="1"/>
</dbReference>